<dbReference type="Proteomes" id="UP000460435">
    <property type="component" value="Unassembled WGS sequence"/>
</dbReference>
<evidence type="ECO:0000313" key="3">
    <source>
        <dbReference type="Proteomes" id="UP000460435"/>
    </source>
</evidence>
<protein>
    <recommendedName>
        <fullName evidence="4">PhnD/SsuA/transferrin family substrate-binding protein</fullName>
    </recommendedName>
</protein>
<feature type="region of interest" description="Disordered" evidence="1">
    <location>
        <begin position="30"/>
        <end position="71"/>
    </location>
</feature>
<sequence length="354" mass="36111">MEAVMRRIPMRAGALAAVLALGLATCGSGDEQAGDDAGDAGGADNADSADAGGQDAGAGGDSGELTPVTAGVIPVTDSGPIALAQEQGIFESHGLELTIETASASPNITSAIMSGDYQIGYGGITSVFQAVEQGIDLVVIAAASATADDPANGINDLLVLPDSGLESAADLEGRQVAVNALGGYPHLLGMIAVAGEGGDPDAVQWVELPVPDQPAALANGTIDSFVAGEPFGTLGRAEGFVAVANPHELLHDGAVVAGAWFASRAAVEEDPEYYGRIVDALEEANQFALDNDDLLREAIADFTGIDQDLAAEIRLGSYGKLPLDVEYIQPLADAALEFGYVQNPVDLEALIWQR</sequence>
<organism evidence="2 3">
    <name type="scientific">Phytoactinopolyspora mesophila</name>
    <dbReference type="NCBI Taxonomy" id="2650750"/>
    <lineage>
        <taxon>Bacteria</taxon>
        <taxon>Bacillati</taxon>
        <taxon>Actinomycetota</taxon>
        <taxon>Actinomycetes</taxon>
        <taxon>Jiangellales</taxon>
        <taxon>Jiangellaceae</taxon>
        <taxon>Phytoactinopolyspora</taxon>
    </lineage>
</organism>
<keyword evidence="3" id="KW-1185">Reference proteome</keyword>
<evidence type="ECO:0008006" key="4">
    <source>
        <dbReference type="Google" id="ProtNLM"/>
    </source>
</evidence>
<dbReference type="EMBL" id="WLZY01000001">
    <property type="protein sequence ID" value="NDL56471.1"/>
    <property type="molecule type" value="Genomic_DNA"/>
</dbReference>
<name>A0A7K3LZK7_9ACTN</name>
<dbReference type="Pfam" id="PF13379">
    <property type="entry name" value="NMT1_2"/>
    <property type="match status" value="1"/>
</dbReference>
<gene>
    <name evidence="2" type="ORF">F7O44_05225</name>
</gene>
<comment type="caution">
    <text evidence="2">The sequence shown here is derived from an EMBL/GenBank/DDBJ whole genome shotgun (WGS) entry which is preliminary data.</text>
</comment>
<evidence type="ECO:0000313" key="2">
    <source>
        <dbReference type="EMBL" id="NDL56471.1"/>
    </source>
</evidence>
<evidence type="ECO:0000256" key="1">
    <source>
        <dbReference type="SAM" id="MobiDB-lite"/>
    </source>
</evidence>
<reference evidence="2 3" key="1">
    <citation type="submission" date="2019-11" db="EMBL/GenBank/DDBJ databases">
        <authorList>
            <person name="Li X.-J."/>
            <person name="Feng X.-M."/>
        </authorList>
    </citation>
    <scope>NUCLEOTIDE SEQUENCE [LARGE SCALE GENOMIC DNA]</scope>
    <source>
        <strain evidence="2 3">XMNu-373</strain>
    </source>
</reference>
<proteinExistence type="predicted"/>
<dbReference type="PANTHER" id="PTHR30024">
    <property type="entry name" value="ALIPHATIC SULFONATES-BINDING PROTEIN-RELATED"/>
    <property type="match status" value="1"/>
</dbReference>
<dbReference type="PANTHER" id="PTHR30024:SF42">
    <property type="entry name" value="ALIPHATIC SULFONATES-BINDING PROTEIN-RELATED"/>
    <property type="match status" value="1"/>
</dbReference>
<feature type="compositionally biased region" description="Low complexity" evidence="1">
    <location>
        <begin position="42"/>
        <end position="53"/>
    </location>
</feature>
<dbReference type="AlphaFoldDB" id="A0A7K3LZK7"/>
<dbReference type="Gene3D" id="3.40.190.10">
    <property type="entry name" value="Periplasmic binding protein-like II"/>
    <property type="match status" value="2"/>
</dbReference>
<dbReference type="SUPFAM" id="SSF53850">
    <property type="entry name" value="Periplasmic binding protein-like II"/>
    <property type="match status" value="1"/>
</dbReference>
<accession>A0A7K3LZK7</accession>